<protein>
    <submittedName>
        <fullName evidence="10">Ammonium transporter</fullName>
    </submittedName>
</protein>
<keyword evidence="11" id="KW-1185">Reference proteome</keyword>
<feature type="transmembrane region" description="Helical" evidence="8">
    <location>
        <begin position="299"/>
        <end position="320"/>
    </location>
</feature>
<dbReference type="InterPro" id="IPR024041">
    <property type="entry name" value="NH4_transpt_AmtB-like_dom"/>
</dbReference>
<evidence type="ECO:0000256" key="4">
    <source>
        <dbReference type="ARBA" id="ARBA00022692"/>
    </source>
</evidence>
<dbReference type="Proteomes" id="UP000724874">
    <property type="component" value="Unassembled WGS sequence"/>
</dbReference>
<evidence type="ECO:0000259" key="9">
    <source>
        <dbReference type="Pfam" id="PF00909"/>
    </source>
</evidence>
<feature type="transmembrane region" description="Helical" evidence="8">
    <location>
        <begin position="332"/>
        <end position="355"/>
    </location>
</feature>
<evidence type="ECO:0000256" key="7">
    <source>
        <dbReference type="ARBA" id="ARBA00023177"/>
    </source>
</evidence>
<dbReference type="EMBL" id="JADNYJ010000089">
    <property type="protein sequence ID" value="KAF8887644.1"/>
    <property type="molecule type" value="Genomic_DNA"/>
</dbReference>
<dbReference type="InterPro" id="IPR018047">
    <property type="entry name" value="Ammonium_transpt_CS"/>
</dbReference>
<sequence>MSNTSVTDTNPSWLDKGDNAWQLTAASLVGLQSIPGLMVLYAGIMPRKWAINSAFMAFYGFSATLICWVVWVYRMGFGEQWIPLAGVPGPVLGIDGLLEQATLPAAGIVPNFPLATMVYFQFVFAAITIVIIAGSYLGRMNFLAWMVFVPLWLTLCYSVGAFSIWAGGFLFQLGVIDYSGGYVIHLSAGTAGFVGAYIIGPRPGHERLDKRPNNTLMVLTGAGILWMGWNGFNGGDPYAASPDAGVAVLNTNICTAMSLLTWTLLDVLFYKKPSIVGAVQGMITGLVAITPAAGVVAGWGAIAMGALSGSIPWISMNILGKTKIMSAVDDSLGVFHTHLVAGFLGGFMTGIFATIDGSAAFALTNPGGAIAGNGRQVWVQLVGALFVIGWDSVWTAIILYGIKYILRIPLRMSEAELAEGIMLFMGGCLSLLHRDSNHDEASEEDKRPHDHP</sequence>
<accession>A0A9P5TJ97</accession>
<evidence type="ECO:0000256" key="8">
    <source>
        <dbReference type="SAM" id="Phobius"/>
    </source>
</evidence>
<evidence type="ECO:0000256" key="3">
    <source>
        <dbReference type="ARBA" id="ARBA00022448"/>
    </source>
</evidence>
<evidence type="ECO:0000256" key="1">
    <source>
        <dbReference type="ARBA" id="ARBA00004141"/>
    </source>
</evidence>
<dbReference type="GO" id="GO:0008519">
    <property type="term" value="F:ammonium channel activity"/>
    <property type="evidence" value="ECO:0007669"/>
    <property type="project" value="InterPro"/>
</dbReference>
<evidence type="ECO:0000256" key="5">
    <source>
        <dbReference type="ARBA" id="ARBA00022989"/>
    </source>
</evidence>
<comment type="subcellular location">
    <subcellularLocation>
        <location evidence="1">Membrane</location>
        <topology evidence="1">Multi-pass membrane protein</topology>
    </subcellularLocation>
</comment>
<name>A0A9P5TJ97_GYMJU</name>
<feature type="transmembrane region" description="Helical" evidence="8">
    <location>
        <begin position="20"/>
        <end position="42"/>
    </location>
</feature>
<dbReference type="PANTHER" id="PTHR43029">
    <property type="entry name" value="AMMONIUM TRANSPORTER MEP2"/>
    <property type="match status" value="1"/>
</dbReference>
<proteinExistence type="inferred from homology"/>
<evidence type="ECO:0000313" key="11">
    <source>
        <dbReference type="Proteomes" id="UP000724874"/>
    </source>
</evidence>
<feature type="transmembrane region" description="Helical" evidence="8">
    <location>
        <begin position="377"/>
        <end position="402"/>
    </location>
</feature>
<dbReference type="InterPro" id="IPR001905">
    <property type="entry name" value="Ammonium_transpt"/>
</dbReference>
<feature type="transmembrane region" description="Helical" evidence="8">
    <location>
        <begin position="244"/>
        <end position="268"/>
    </location>
</feature>
<feature type="transmembrane region" description="Helical" evidence="8">
    <location>
        <begin position="118"/>
        <end position="137"/>
    </location>
</feature>
<gene>
    <name evidence="10" type="ORF">CPB84DRAFT_1786775</name>
</gene>
<dbReference type="PROSITE" id="PS01219">
    <property type="entry name" value="AMMONIUM_TRANSP"/>
    <property type="match status" value="1"/>
</dbReference>
<feature type="transmembrane region" description="Helical" evidence="8">
    <location>
        <begin position="182"/>
        <end position="200"/>
    </location>
</feature>
<evidence type="ECO:0000256" key="6">
    <source>
        <dbReference type="ARBA" id="ARBA00023136"/>
    </source>
</evidence>
<comment type="similarity">
    <text evidence="2">Belongs to the ammonia transporter channel (TC 1.A.11.2) family.</text>
</comment>
<keyword evidence="6 8" id="KW-0472">Membrane</keyword>
<dbReference type="PANTHER" id="PTHR43029:SF10">
    <property type="entry name" value="AMMONIUM TRANSPORTER MEP2"/>
    <property type="match status" value="1"/>
</dbReference>
<comment type="caution">
    <text evidence="10">The sequence shown here is derived from an EMBL/GenBank/DDBJ whole genome shotgun (WGS) entry which is preliminary data.</text>
</comment>
<dbReference type="SUPFAM" id="SSF111352">
    <property type="entry name" value="Ammonium transporter"/>
    <property type="match status" value="1"/>
</dbReference>
<feature type="transmembrane region" description="Helical" evidence="8">
    <location>
        <begin position="144"/>
        <end position="170"/>
    </location>
</feature>
<feature type="transmembrane region" description="Helical" evidence="8">
    <location>
        <begin position="212"/>
        <end position="232"/>
    </location>
</feature>
<keyword evidence="3" id="KW-0813">Transport</keyword>
<reference evidence="10" key="1">
    <citation type="submission" date="2020-11" db="EMBL/GenBank/DDBJ databases">
        <authorList>
            <consortium name="DOE Joint Genome Institute"/>
            <person name="Ahrendt S."/>
            <person name="Riley R."/>
            <person name="Andreopoulos W."/>
            <person name="LaButti K."/>
            <person name="Pangilinan J."/>
            <person name="Ruiz-duenas F.J."/>
            <person name="Barrasa J.M."/>
            <person name="Sanchez-Garcia M."/>
            <person name="Camarero S."/>
            <person name="Miyauchi S."/>
            <person name="Serrano A."/>
            <person name="Linde D."/>
            <person name="Babiker R."/>
            <person name="Drula E."/>
            <person name="Ayuso-Fernandez I."/>
            <person name="Pacheco R."/>
            <person name="Padilla G."/>
            <person name="Ferreira P."/>
            <person name="Barriuso J."/>
            <person name="Kellner H."/>
            <person name="Castanera R."/>
            <person name="Alfaro M."/>
            <person name="Ramirez L."/>
            <person name="Pisabarro A.G."/>
            <person name="Kuo A."/>
            <person name="Tritt A."/>
            <person name="Lipzen A."/>
            <person name="He G."/>
            <person name="Yan M."/>
            <person name="Ng V."/>
            <person name="Cullen D."/>
            <person name="Martin F."/>
            <person name="Rosso M.-N."/>
            <person name="Henrissat B."/>
            <person name="Hibbett D."/>
            <person name="Martinez A.T."/>
            <person name="Grigoriev I.V."/>
        </authorList>
    </citation>
    <scope>NUCLEOTIDE SEQUENCE</scope>
    <source>
        <strain evidence="10">AH 44721</strain>
    </source>
</reference>
<keyword evidence="7" id="KW-0924">Ammonia transport</keyword>
<keyword evidence="4 8" id="KW-0812">Transmembrane</keyword>
<dbReference type="GO" id="GO:0005886">
    <property type="term" value="C:plasma membrane"/>
    <property type="evidence" value="ECO:0007669"/>
    <property type="project" value="TreeGrafter"/>
</dbReference>
<feature type="domain" description="Ammonium transporter AmtB-like" evidence="9">
    <location>
        <begin position="20"/>
        <end position="416"/>
    </location>
</feature>
<evidence type="ECO:0000313" key="10">
    <source>
        <dbReference type="EMBL" id="KAF8887644.1"/>
    </source>
</evidence>
<keyword evidence="5 8" id="KW-1133">Transmembrane helix</keyword>
<dbReference type="InterPro" id="IPR029020">
    <property type="entry name" value="Ammonium/urea_transptr"/>
</dbReference>
<feature type="transmembrane region" description="Helical" evidence="8">
    <location>
        <begin position="275"/>
        <end position="293"/>
    </location>
</feature>
<dbReference type="Gene3D" id="1.10.3430.10">
    <property type="entry name" value="Ammonium transporter AmtB like domains"/>
    <property type="match status" value="1"/>
</dbReference>
<feature type="transmembrane region" description="Helical" evidence="8">
    <location>
        <begin position="54"/>
        <end position="73"/>
    </location>
</feature>
<evidence type="ECO:0000256" key="2">
    <source>
        <dbReference type="ARBA" id="ARBA00005887"/>
    </source>
</evidence>
<organism evidence="10 11">
    <name type="scientific">Gymnopilus junonius</name>
    <name type="common">Spectacular rustgill mushroom</name>
    <name type="synonym">Gymnopilus spectabilis subsp. junonius</name>
    <dbReference type="NCBI Taxonomy" id="109634"/>
    <lineage>
        <taxon>Eukaryota</taxon>
        <taxon>Fungi</taxon>
        <taxon>Dikarya</taxon>
        <taxon>Basidiomycota</taxon>
        <taxon>Agaricomycotina</taxon>
        <taxon>Agaricomycetes</taxon>
        <taxon>Agaricomycetidae</taxon>
        <taxon>Agaricales</taxon>
        <taxon>Agaricineae</taxon>
        <taxon>Hymenogastraceae</taxon>
        <taxon>Gymnopilus</taxon>
    </lineage>
</organism>
<dbReference type="Pfam" id="PF00909">
    <property type="entry name" value="Ammonium_transp"/>
    <property type="match status" value="1"/>
</dbReference>
<dbReference type="OrthoDB" id="534912at2759"/>
<dbReference type="AlphaFoldDB" id="A0A9P5TJ97"/>